<dbReference type="EMBL" id="QTSX02007324">
    <property type="protein sequence ID" value="KAJ9048781.1"/>
    <property type="molecule type" value="Genomic_DNA"/>
</dbReference>
<sequence>MGDFDISEEWLRILETKERVLNSRSDDVPASLQNPYILDDFQEKFNLCQLANVYPRTLKNHRDIRLNQNNVFAKEMLEKGLREALLGLYPDSIDTYTLALEVNPNDINLLLLRGAVLANTGDFGSASKDFSKILFLDPSHPQAAAYLSISMLEQEGSHLNISSSRILSSKIPLDPRNDKTAHLNQFEF</sequence>
<protein>
    <submittedName>
        <fullName evidence="1">Tetratricopeptide repeat protein 14, variant 2</fullName>
    </submittedName>
</protein>
<evidence type="ECO:0000313" key="2">
    <source>
        <dbReference type="Proteomes" id="UP001165960"/>
    </source>
</evidence>
<accession>A0ACC2RFA9</accession>
<gene>
    <name evidence="1" type="primary">TTC14_2</name>
    <name evidence="1" type="ORF">DSO57_1031346</name>
</gene>
<organism evidence="1 2">
    <name type="scientific">Entomophthora muscae</name>
    <dbReference type="NCBI Taxonomy" id="34485"/>
    <lineage>
        <taxon>Eukaryota</taxon>
        <taxon>Fungi</taxon>
        <taxon>Fungi incertae sedis</taxon>
        <taxon>Zoopagomycota</taxon>
        <taxon>Entomophthoromycotina</taxon>
        <taxon>Entomophthoromycetes</taxon>
        <taxon>Entomophthorales</taxon>
        <taxon>Entomophthoraceae</taxon>
        <taxon>Entomophthora</taxon>
    </lineage>
</organism>
<proteinExistence type="predicted"/>
<dbReference type="Proteomes" id="UP001165960">
    <property type="component" value="Unassembled WGS sequence"/>
</dbReference>
<keyword evidence="2" id="KW-1185">Reference proteome</keyword>
<evidence type="ECO:0000313" key="1">
    <source>
        <dbReference type="EMBL" id="KAJ9048781.1"/>
    </source>
</evidence>
<comment type="caution">
    <text evidence="1">The sequence shown here is derived from an EMBL/GenBank/DDBJ whole genome shotgun (WGS) entry which is preliminary data.</text>
</comment>
<name>A0ACC2RFA9_9FUNG</name>
<reference evidence="1" key="1">
    <citation type="submission" date="2022-04" db="EMBL/GenBank/DDBJ databases">
        <title>Genome of the entomopathogenic fungus Entomophthora muscae.</title>
        <authorList>
            <person name="Elya C."/>
            <person name="Lovett B.R."/>
            <person name="Lee E."/>
            <person name="Macias A.M."/>
            <person name="Hajek A.E."/>
            <person name="De Bivort B.L."/>
            <person name="Kasson M.T."/>
            <person name="De Fine Licht H.H."/>
            <person name="Stajich J.E."/>
        </authorList>
    </citation>
    <scope>NUCLEOTIDE SEQUENCE</scope>
    <source>
        <strain evidence="1">Berkeley</strain>
    </source>
</reference>